<proteinExistence type="predicted"/>
<evidence type="ECO:0000313" key="2">
    <source>
        <dbReference type="Proteomes" id="UP001295684"/>
    </source>
</evidence>
<reference evidence="1" key="1">
    <citation type="submission" date="2023-07" db="EMBL/GenBank/DDBJ databases">
        <authorList>
            <consortium name="AG Swart"/>
            <person name="Singh M."/>
            <person name="Singh A."/>
            <person name="Seah K."/>
            <person name="Emmerich C."/>
        </authorList>
    </citation>
    <scope>NUCLEOTIDE SEQUENCE</scope>
    <source>
        <strain evidence="1">DP1</strain>
    </source>
</reference>
<protein>
    <submittedName>
        <fullName evidence="1">Uncharacterized protein</fullName>
    </submittedName>
</protein>
<organism evidence="1 2">
    <name type="scientific">Euplotes crassus</name>
    <dbReference type="NCBI Taxonomy" id="5936"/>
    <lineage>
        <taxon>Eukaryota</taxon>
        <taxon>Sar</taxon>
        <taxon>Alveolata</taxon>
        <taxon>Ciliophora</taxon>
        <taxon>Intramacronucleata</taxon>
        <taxon>Spirotrichea</taxon>
        <taxon>Hypotrichia</taxon>
        <taxon>Euplotida</taxon>
        <taxon>Euplotidae</taxon>
        <taxon>Moneuplotes</taxon>
    </lineage>
</organism>
<dbReference type="EMBL" id="CAMPGE010007965">
    <property type="protein sequence ID" value="CAI2366880.1"/>
    <property type="molecule type" value="Genomic_DNA"/>
</dbReference>
<comment type="caution">
    <text evidence="1">The sequence shown here is derived from an EMBL/GenBank/DDBJ whole genome shotgun (WGS) entry which is preliminary data.</text>
</comment>
<evidence type="ECO:0000313" key="1">
    <source>
        <dbReference type="EMBL" id="CAI2366880.1"/>
    </source>
</evidence>
<keyword evidence="2" id="KW-1185">Reference proteome</keyword>
<accession>A0AAD1XAB0</accession>
<sequence>MSYNKNCERFLSSYSYEERRQPSNSLYCPREDELDSSNEFSGLFEVAHDSDWIASNDRPLSRKSGSNQIELNQNKEECGDSFPGSTDVDSEEDFFESQVEAIDELSELFGDDSSNASSVNRSSGFSRPSNPIIRDSQFCMPRCSAPAPCMLGQRKSNLEVSEMNFSRSFNSKRQDLNRVNYIKPSGSIFRPVARVNSKLISGPSGSF</sequence>
<dbReference type="Proteomes" id="UP001295684">
    <property type="component" value="Unassembled WGS sequence"/>
</dbReference>
<dbReference type="AlphaFoldDB" id="A0AAD1XAB0"/>
<gene>
    <name evidence="1" type="ORF">ECRASSUSDP1_LOCUS8154</name>
</gene>
<name>A0AAD1XAB0_EUPCR</name>